<keyword evidence="3" id="KW-0809">Transit peptide</keyword>
<dbReference type="AlphaFoldDB" id="A0A2Z7ASQ7"/>
<evidence type="ECO:0000313" key="5">
    <source>
        <dbReference type="EMBL" id="KZV23920.1"/>
    </source>
</evidence>
<dbReference type="OrthoDB" id="276063at2759"/>
<evidence type="ECO:0000256" key="4">
    <source>
        <dbReference type="SAM" id="MobiDB-lite"/>
    </source>
</evidence>
<dbReference type="GO" id="GO:0006412">
    <property type="term" value="P:translation"/>
    <property type="evidence" value="ECO:0007669"/>
    <property type="project" value="UniProtKB-KW"/>
</dbReference>
<dbReference type="SUPFAM" id="SSF56420">
    <property type="entry name" value="Peptide deformylase"/>
    <property type="match status" value="1"/>
</dbReference>
<evidence type="ECO:0000256" key="2">
    <source>
        <dbReference type="ARBA" id="ARBA00012175"/>
    </source>
</evidence>
<dbReference type="GO" id="GO:0046872">
    <property type="term" value="F:metal ion binding"/>
    <property type="evidence" value="ECO:0007669"/>
    <property type="project" value="UniProtKB-KW"/>
</dbReference>
<reference evidence="5 6" key="1">
    <citation type="journal article" date="2015" name="Proc. Natl. Acad. Sci. U.S.A.">
        <title>The resurrection genome of Boea hygrometrica: A blueprint for survival of dehydration.</title>
        <authorList>
            <person name="Xiao L."/>
            <person name="Yang G."/>
            <person name="Zhang L."/>
            <person name="Yang X."/>
            <person name="Zhao S."/>
            <person name="Ji Z."/>
            <person name="Zhou Q."/>
            <person name="Hu M."/>
            <person name="Wang Y."/>
            <person name="Chen M."/>
            <person name="Xu Y."/>
            <person name="Jin H."/>
            <person name="Xiao X."/>
            <person name="Hu G."/>
            <person name="Bao F."/>
            <person name="Hu Y."/>
            <person name="Wan P."/>
            <person name="Li L."/>
            <person name="Deng X."/>
            <person name="Kuang T."/>
            <person name="Xiang C."/>
            <person name="Zhu J.K."/>
            <person name="Oliver M.J."/>
            <person name="He Y."/>
        </authorList>
    </citation>
    <scope>NUCLEOTIDE SEQUENCE [LARGE SCALE GENOMIC DNA]</scope>
    <source>
        <strain evidence="6">cv. XS01</strain>
    </source>
</reference>
<evidence type="ECO:0000313" key="6">
    <source>
        <dbReference type="Proteomes" id="UP000250235"/>
    </source>
</evidence>
<comment type="similarity">
    <text evidence="1 3">Belongs to the polypeptide deformylase family.</text>
</comment>
<dbReference type="Gene3D" id="3.90.45.10">
    <property type="entry name" value="Peptide deformylase"/>
    <property type="match status" value="1"/>
</dbReference>
<organism evidence="5 6">
    <name type="scientific">Dorcoceras hygrometricum</name>
    <dbReference type="NCBI Taxonomy" id="472368"/>
    <lineage>
        <taxon>Eukaryota</taxon>
        <taxon>Viridiplantae</taxon>
        <taxon>Streptophyta</taxon>
        <taxon>Embryophyta</taxon>
        <taxon>Tracheophyta</taxon>
        <taxon>Spermatophyta</taxon>
        <taxon>Magnoliopsida</taxon>
        <taxon>eudicotyledons</taxon>
        <taxon>Gunneridae</taxon>
        <taxon>Pentapetalae</taxon>
        <taxon>asterids</taxon>
        <taxon>lamiids</taxon>
        <taxon>Lamiales</taxon>
        <taxon>Gesneriaceae</taxon>
        <taxon>Didymocarpoideae</taxon>
        <taxon>Trichosporeae</taxon>
        <taxon>Loxocarpinae</taxon>
        <taxon>Dorcoceras</taxon>
    </lineage>
</organism>
<dbReference type="PRINTS" id="PR01576">
    <property type="entry name" value="PDEFORMYLASE"/>
</dbReference>
<dbReference type="PANTHER" id="PTHR10458">
    <property type="entry name" value="PEPTIDE DEFORMYLASE"/>
    <property type="match status" value="1"/>
</dbReference>
<sequence length="240" mass="27162">MARATYLYAPAVLTRTCLPAARSPAALPYSNNLRQIQHVTSKRNFPLFINQYKTPLKQTTALARRSFSSSTEEAFASAVDLQYEGPLKIVKYPDPVLRAKNKRVKTFDENLKKIVDEMFDIMYRTDGIGLSAPQVGINIQLMVFNTVGERGEGEEIVLVNPRISRYYEKIRPDSLKVNAQDITGAGFELNLTGLPARVFQHEYDHLLAMEQSYEERTGSPSPEKIDKRRRKMKAVGFGKS</sequence>
<protein>
    <recommendedName>
        <fullName evidence="2 3">Peptide deformylase</fullName>
        <ecNumber evidence="2 3">3.5.1.88</ecNumber>
    </recommendedName>
</protein>
<dbReference type="HAMAP" id="MF_00163">
    <property type="entry name" value="Pep_deformylase"/>
    <property type="match status" value="1"/>
</dbReference>
<dbReference type="GO" id="GO:0042586">
    <property type="term" value="F:peptide deformylase activity"/>
    <property type="evidence" value="ECO:0007669"/>
    <property type="project" value="UniProtKB-EC"/>
</dbReference>
<proteinExistence type="inferred from homology"/>
<keyword evidence="3" id="KW-0648">Protein biosynthesis</keyword>
<keyword evidence="3" id="KW-0378">Hydrolase</keyword>
<name>A0A2Z7ASQ7_9LAMI</name>
<dbReference type="Pfam" id="PF01327">
    <property type="entry name" value="Pep_deformylase"/>
    <property type="match status" value="2"/>
</dbReference>
<keyword evidence="6" id="KW-1185">Reference proteome</keyword>
<accession>A0A2Z7ASQ7</accession>
<dbReference type="InterPro" id="IPR036821">
    <property type="entry name" value="Peptide_deformylase_sf"/>
</dbReference>
<keyword evidence="3" id="KW-0934">Plastid</keyword>
<evidence type="ECO:0000256" key="1">
    <source>
        <dbReference type="ARBA" id="ARBA00010759"/>
    </source>
</evidence>
<keyword evidence="3" id="KW-0150">Chloroplast</keyword>
<dbReference type="EMBL" id="KV013340">
    <property type="protein sequence ID" value="KZV23920.1"/>
    <property type="molecule type" value="Genomic_DNA"/>
</dbReference>
<gene>
    <name evidence="5" type="ORF">F511_22495</name>
</gene>
<dbReference type="PANTHER" id="PTHR10458:SF22">
    <property type="entry name" value="PEPTIDE DEFORMYLASE"/>
    <property type="match status" value="1"/>
</dbReference>
<feature type="region of interest" description="Disordered" evidence="4">
    <location>
        <begin position="212"/>
        <end position="240"/>
    </location>
</feature>
<dbReference type="EC" id="3.5.1.88" evidence="2 3"/>
<comment type="subcellular location">
    <subcellularLocation>
        <location evidence="3">Plastid</location>
        <location evidence="3">Chloroplast</location>
    </subcellularLocation>
</comment>
<dbReference type="CDD" id="cd00487">
    <property type="entry name" value="Pep_deformylase"/>
    <property type="match status" value="1"/>
</dbReference>
<evidence type="ECO:0000256" key="3">
    <source>
        <dbReference type="RuleBase" id="RU362111"/>
    </source>
</evidence>
<keyword evidence="3" id="KW-0479">Metal-binding</keyword>
<comment type="function">
    <text evidence="3">Removes the formyl group from the N-terminal Met of newly synthesized proteins.</text>
</comment>
<dbReference type="Proteomes" id="UP000250235">
    <property type="component" value="Unassembled WGS sequence"/>
</dbReference>
<dbReference type="GO" id="GO:0009507">
    <property type="term" value="C:chloroplast"/>
    <property type="evidence" value="ECO:0007669"/>
    <property type="project" value="UniProtKB-SubCell"/>
</dbReference>
<dbReference type="InterPro" id="IPR023635">
    <property type="entry name" value="Peptide_deformylase"/>
</dbReference>
<comment type="catalytic activity">
    <reaction evidence="3">
        <text>N-terminal N-formyl-L-methionyl-[peptide] + H2O = N-terminal L-methionyl-[peptide] + formate</text>
        <dbReference type="Rhea" id="RHEA:24420"/>
        <dbReference type="Rhea" id="RHEA-COMP:10639"/>
        <dbReference type="Rhea" id="RHEA-COMP:10640"/>
        <dbReference type="ChEBI" id="CHEBI:15377"/>
        <dbReference type="ChEBI" id="CHEBI:15740"/>
        <dbReference type="ChEBI" id="CHEBI:49298"/>
        <dbReference type="ChEBI" id="CHEBI:64731"/>
        <dbReference type="EC" id="3.5.1.88"/>
    </reaction>
</comment>